<dbReference type="EMBL" id="JAOTEM010000004">
    <property type="protein sequence ID" value="MCU7618486.1"/>
    <property type="molecule type" value="Genomic_DNA"/>
</dbReference>
<organism evidence="1 2">
    <name type="scientific">Chryseobacterium edaphi</name>
    <dbReference type="NCBI Taxonomy" id="2976532"/>
    <lineage>
        <taxon>Bacteria</taxon>
        <taxon>Pseudomonadati</taxon>
        <taxon>Bacteroidota</taxon>
        <taxon>Flavobacteriia</taxon>
        <taxon>Flavobacteriales</taxon>
        <taxon>Weeksellaceae</taxon>
        <taxon>Chryseobacterium group</taxon>
        <taxon>Chryseobacterium</taxon>
    </lineage>
</organism>
<sequence length="175" mass="20751">MIESDSDQLLKYKYIFPEKYASEHIVEVRDELMRRGIDVLAFDDDTYIDCAIWELPSGWNNVLKAMFSKLKTLGWKSDTKLHYNFSFGSITIEGLRDKSNVQWNEIVEQFIVKLHQTCCRCSSKDHVEHFEDEFLCRSCMLEIFSRRTVDDLSDKGFKFYNSPIYSNEEGFYQFI</sequence>
<dbReference type="RefSeq" id="WP_263003999.1">
    <property type="nucleotide sequence ID" value="NZ_JAOTEM010000004.1"/>
</dbReference>
<dbReference type="Proteomes" id="UP001208649">
    <property type="component" value="Unassembled WGS sequence"/>
</dbReference>
<evidence type="ECO:0000313" key="2">
    <source>
        <dbReference type="Proteomes" id="UP001208649"/>
    </source>
</evidence>
<reference evidence="2" key="1">
    <citation type="submission" date="2023-07" db="EMBL/GenBank/DDBJ databases">
        <title>Chryseobacterium sp. strain PBS4-4 Genome sequencing and assembly.</title>
        <authorList>
            <person name="Jung Y."/>
        </authorList>
    </citation>
    <scope>NUCLEOTIDE SEQUENCE [LARGE SCALE GENOMIC DNA]</scope>
    <source>
        <strain evidence="2">PBS4-4</strain>
    </source>
</reference>
<name>A0ABT2W8E7_9FLAO</name>
<accession>A0ABT2W8E7</accession>
<protein>
    <submittedName>
        <fullName evidence="1">Uncharacterized protein</fullName>
    </submittedName>
</protein>
<keyword evidence="2" id="KW-1185">Reference proteome</keyword>
<proteinExistence type="predicted"/>
<comment type="caution">
    <text evidence="1">The sequence shown here is derived from an EMBL/GenBank/DDBJ whole genome shotgun (WGS) entry which is preliminary data.</text>
</comment>
<gene>
    <name evidence="1" type="ORF">NZ698_14895</name>
</gene>
<evidence type="ECO:0000313" key="1">
    <source>
        <dbReference type="EMBL" id="MCU7618486.1"/>
    </source>
</evidence>